<dbReference type="InterPro" id="IPR025944">
    <property type="entry name" value="Sigma_54_int_dom_CS"/>
</dbReference>
<dbReference type="SUPFAM" id="SSF52540">
    <property type="entry name" value="P-loop containing nucleoside triphosphate hydrolases"/>
    <property type="match status" value="1"/>
</dbReference>
<dbReference type="Pfam" id="PF18024">
    <property type="entry name" value="HTH_50"/>
    <property type="match status" value="1"/>
</dbReference>
<dbReference type="OrthoDB" id="9771372at2"/>
<gene>
    <name evidence="11" type="ORF">AZI98_05110</name>
</gene>
<dbReference type="InterPro" id="IPR030828">
    <property type="entry name" value="HTH_TyrR"/>
</dbReference>
<feature type="domain" description="PAS" evidence="9">
    <location>
        <begin position="113"/>
        <end position="158"/>
    </location>
</feature>
<evidence type="ECO:0000313" key="11">
    <source>
        <dbReference type="EMBL" id="KZN96948.1"/>
    </source>
</evidence>
<dbReference type="Gene3D" id="3.30.450.20">
    <property type="entry name" value="PAS domain"/>
    <property type="match status" value="1"/>
</dbReference>
<dbReference type="GO" id="GO:0005524">
    <property type="term" value="F:ATP binding"/>
    <property type="evidence" value="ECO:0007669"/>
    <property type="project" value="UniProtKB-KW"/>
</dbReference>
<evidence type="ECO:0000259" key="9">
    <source>
        <dbReference type="PROSITE" id="PS50112"/>
    </source>
</evidence>
<dbReference type="InterPro" id="IPR003593">
    <property type="entry name" value="AAA+_ATPase"/>
</dbReference>
<keyword evidence="4" id="KW-0805">Transcription regulation</keyword>
<dbReference type="InterPro" id="IPR009057">
    <property type="entry name" value="Homeodomain-like_sf"/>
</dbReference>
<dbReference type="PROSITE" id="PS50045">
    <property type="entry name" value="SIGMA54_INTERACT_4"/>
    <property type="match status" value="1"/>
</dbReference>
<dbReference type="InterPro" id="IPR058031">
    <property type="entry name" value="AAA_lid_NorR"/>
</dbReference>
<feature type="domain" description="HPr" evidence="10">
    <location>
        <begin position="2"/>
        <end position="101"/>
    </location>
</feature>
<dbReference type="PROSITE" id="PS50112">
    <property type="entry name" value="PAS"/>
    <property type="match status" value="1"/>
</dbReference>
<dbReference type="InterPro" id="IPR025662">
    <property type="entry name" value="Sigma_54_int_dom_ATP-bd_1"/>
</dbReference>
<dbReference type="InterPro" id="IPR000014">
    <property type="entry name" value="PAS"/>
</dbReference>
<dbReference type="SMART" id="SM00382">
    <property type="entry name" value="AAA"/>
    <property type="match status" value="1"/>
</dbReference>
<dbReference type="PROSITE" id="PS51350">
    <property type="entry name" value="PTS_HPR_DOM"/>
    <property type="match status" value="1"/>
</dbReference>
<dbReference type="SUPFAM" id="SSF46689">
    <property type="entry name" value="Homeodomain-like"/>
    <property type="match status" value="1"/>
</dbReference>
<dbReference type="AlphaFoldDB" id="A0A165YCV4"/>
<evidence type="ECO:0000259" key="8">
    <source>
        <dbReference type="PROSITE" id="PS50045"/>
    </source>
</evidence>
<dbReference type="SUPFAM" id="SSF55594">
    <property type="entry name" value="HPr-like"/>
    <property type="match status" value="1"/>
</dbReference>
<dbReference type="Pfam" id="PF00381">
    <property type="entry name" value="PTS-HPr"/>
    <property type="match status" value="1"/>
</dbReference>
<evidence type="ECO:0000259" key="10">
    <source>
        <dbReference type="PROSITE" id="PS51350"/>
    </source>
</evidence>
<evidence type="ECO:0000256" key="6">
    <source>
        <dbReference type="ARBA" id="ARBA00023163"/>
    </source>
</evidence>
<comment type="caution">
    <text evidence="11">The sequence shown here is derived from an EMBL/GenBank/DDBJ whole genome shotgun (WGS) entry which is preliminary data.</text>
</comment>
<evidence type="ECO:0000256" key="2">
    <source>
        <dbReference type="ARBA" id="ARBA00022797"/>
    </source>
</evidence>
<proteinExistence type="predicted"/>
<dbReference type="PROSITE" id="PS00688">
    <property type="entry name" value="SIGMA54_INTERACT_3"/>
    <property type="match status" value="1"/>
</dbReference>
<dbReference type="InterPro" id="IPR000032">
    <property type="entry name" value="HPr-like"/>
</dbReference>
<dbReference type="GO" id="GO:0006355">
    <property type="term" value="P:regulation of DNA-templated transcription"/>
    <property type="evidence" value="ECO:0007669"/>
    <property type="project" value="InterPro"/>
</dbReference>
<evidence type="ECO:0000313" key="12">
    <source>
        <dbReference type="Proteomes" id="UP000076476"/>
    </source>
</evidence>
<keyword evidence="1" id="KW-0547">Nucleotide-binding</keyword>
<dbReference type="Pfam" id="PF25601">
    <property type="entry name" value="AAA_lid_14"/>
    <property type="match status" value="1"/>
</dbReference>
<dbReference type="PROSITE" id="PS00676">
    <property type="entry name" value="SIGMA54_INTERACT_2"/>
    <property type="match status" value="1"/>
</dbReference>
<dbReference type="InterPro" id="IPR035965">
    <property type="entry name" value="PAS-like_dom_sf"/>
</dbReference>
<dbReference type="InterPro" id="IPR013767">
    <property type="entry name" value="PAS_fold"/>
</dbReference>
<sequence length="688" mass="78877">MEKGGDFMFIKLTVYKKNGLHVRMAAAFISLLQNLIQNKEILKKTYVLYQDKKVQVNNLLSLVSLKIGQGEEFILHFEEKIDDQIVQQIKDFFEQTDLEDSQQAETDRLLMENSITLHEAISALPNGIVVVNSDNIITYVNAAAAKFLEKDPHELINQRADEVIPHSRLHEVLKTGKMELSKKQEINHHTLLTTRSPIIFNGKTIGAVAIFQDISTIEKISKELNEVKELQQRLNLVLKSVSDLIGLTDKNGNFIYKNDEMDVLLKKLNSVPNIQSIIGQHEWENIKNTQNQIMKLIQVNQQSSYITKINPIFVDDEFRGTVATMTPFDDIKKLLEKIDLMEQRTKYLEMELSKHQGFDEAFHKIIGNSETLKDSLTIAAKVAKTNSTVIITGESGTGKELIAKAIHEASDRKNNLFIRVNCAAIPPQLMESELFGYEKGAFTGAYKTHRGKFELANKGTIFLDEIGDLSLDLQAKILRVLQEREVERIGGYAPIQLDVRVIVATHRDLKKMVDEGSFREDLYYRLNVVPIHLPPLRARKEDIPLLVEAFRKQLNARLGKNIKGYEKGFMEALCSYHWPGNIRELQNVIERLFNLADEEILRCKDLPYYISNPQCQENKKIMQKQNINFGNEVLTFKEYEKQIFSFACQYYPSYNQLAKALGITHKTAAKKIREYGLEHLVGKKYQMD</sequence>
<dbReference type="CDD" id="cd00009">
    <property type="entry name" value="AAA"/>
    <property type="match status" value="1"/>
</dbReference>
<name>A0A165YCV4_9BACI</name>
<dbReference type="Gene3D" id="1.10.8.60">
    <property type="match status" value="1"/>
</dbReference>
<keyword evidence="6" id="KW-0804">Transcription</keyword>
<dbReference type="InterPro" id="IPR025943">
    <property type="entry name" value="Sigma_54_int_dom_ATP-bd_2"/>
</dbReference>
<dbReference type="CDD" id="cd00130">
    <property type="entry name" value="PAS"/>
    <property type="match status" value="1"/>
</dbReference>
<keyword evidence="5" id="KW-0238">DNA-binding</keyword>
<dbReference type="Gene3D" id="3.30.1340.10">
    <property type="entry name" value="HPr-like"/>
    <property type="match status" value="1"/>
</dbReference>
<dbReference type="PANTHER" id="PTHR32071:SF57">
    <property type="entry name" value="C4-DICARBOXYLATE TRANSPORT TRANSCRIPTIONAL REGULATORY PROTEIN DCTD"/>
    <property type="match status" value="1"/>
</dbReference>
<evidence type="ECO:0000256" key="3">
    <source>
        <dbReference type="ARBA" id="ARBA00022840"/>
    </source>
</evidence>
<evidence type="ECO:0000256" key="5">
    <source>
        <dbReference type="ARBA" id="ARBA00023125"/>
    </source>
</evidence>
<accession>A0A165YCV4</accession>
<dbReference type="STRING" id="33936.AZI98_05110"/>
<reference evidence="11 12" key="1">
    <citation type="submission" date="2016-04" db="EMBL/GenBank/DDBJ databases">
        <title>Draft genome sequence of Aeribacillus pallidus 8m3 from petroleum reservoir.</title>
        <authorList>
            <person name="Poltaraus A.B."/>
            <person name="Nazina T.N."/>
            <person name="Tourova T.P."/>
            <person name="Malakho S.M."/>
            <person name="Korshunova A.V."/>
            <person name="Sokolova D.S."/>
        </authorList>
    </citation>
    <scope>NUCLEOTIDE SEQUENCE [LARGE SCALE GENOMIC DNA]</scope>
    <source>
        <strain evidence="11 12">8m3</strain>
    </source>
</reference>
<organism evidence="11 12">
    <name type="scientific">Aeribacillus pallidus</name>
    <dbReference type="NCBI Taxonomy" id="33936"/>
    <lineage>
        <taxon>Bacteria</taxon>
        <taxon>Bacillati</taxon>
        <taxon>Bacillota</taxon>
        <taxon>Bacilli</taxon>
        <taxon>Bacillales</taxon>
        <taxon>Bacillaceae</taxon>
        <taxon>Aeribacillus</taxon>
    </lineage>
</organism>
<dbReference type="SMART" id="SM00091">
    <property type="entry name" value="PAS"/>
    <property type="match status" value="2"/>
</dbReference>
<dbReference type="GO" id="GO:0003677">
    <property type="term" value="F:DNA binding"/>
    <property type="evidence" value="ECO:0007669"/>
    <property type="project" value="UniProtKB-KW"/>
</dbReference>
<dbReference type="NCBIfam" id="TIGR04381">
    <property type="entry name" value="HTH_TypR"/>
    <property type="match status" value="1"/>
</dbReference>
<dbReference type="Proteomes" id="UP000076476">
    <property type="component" value="Unassembled WGS sequence"/>
</dbReference>
<dbReference type="EMBL" id="LWBR01000013">
    <property type="protein sequence ID" value="KZN96948.1"/>
    <property type="molecule type" value="Genomic_DNA"/>
</dbReference>
<keyword evidence="12" id="KW-1185">Reference proteome</keyword>
<dbReference type="Gene3D" id="3.40.50.300">
    <property type="entry name" value="P-loop containing nucleotide triphosphate hydrolases"/>
    <property type="match status" value="1"/>
</dbReference>
<dbReference type="FunFam" id="3.40.50.300:FF:000006">
    <property type="entry name" value="DNA-binding transcriptional regulator NtrC"/>
    <property type="match status" value="1"/>
</dbReference>
<dbReference type="PANTHER" id="PTHR32071">
    <property type="entry name" value="TRANSCRIPTIONAL REGULATORY PROTEIN"/>
    <property type="match status" value="1"/>
</dbReference>
<dbReference type="SUPFAM" id="SSF55785">
    <property type="entry name" value="PYP-like sensor domain (PAS domain)"/>
    <property type="match status" value="1"/>
</dbReference>
<dbReference type="Pfam" id="PF00989">
    <property type="entry name" value="PAS"/>
    <property type="match status" value="1"/>
</dbReference>
<evidence type="ECO:0000256" key="4">
    <source>
        <dbReference type="ARBA" id="ARBA00023015"/>
    </source>
</evidence>
<dbReference type="PROSITE" id="PS00675">
    <property type="entry name" value="SIGMA54_INTERACT_1"/>
    <property type="match status" value="1"/>
</dbReference>
<evidence type="ECO:0000256" key="1">
    <source>
        <dbReference type="ARBA" id="ARBA00022741"/>
    </source>
</evidence>
<dbReference type="Gene3D" id="1.10.10.60">
    <property type="entry name" value="Homeodomain-like"/>
    <property type="match status" value="1"/>
</dbReference>
<dbReference type="InterPro" id="IPR035895">
    <property type="entry name" value="HPr-like_sf"/>
</dbReference>
<keyword evidence="3" id="KW-0067">ATP-binding</keyword>
<keyword evidence="2" id="KW-0058">Aromatic hydrocarbons catabolism</keyword>
<dbReference type="InterPro" id="IPR002078">
    <property type="entry name" value="Sigma_54_int"/>
</dbReference>
<protein>
    <recommendedName>
        <fullName evidence="7">HTH-type transcriptional regulatory protein TyrR</fullName>
    </recommendedName>
</protein>
<feature type="domain" description="Sigma-54 factor interaction" evidence="8">
    <location>
        <begin position="365"/>
        <end position="594"/>
    </location>
</feature>
<dbReference type="InterPro" id="IPR027417">
    <property type="entry name" value="P-loop_NTPase"/>
</dbReference>
<dbReference type="Pfam" id="PF00158">
    <property type="entry name" value="Sigma54_activat"/>
    <property type="match status" value="1"/>
</dbReference>
<evidence type="ECO:0000256" key="7">
    <source>
        <dbReference type="ARBA" id="ARBA00029500"/>
    </source>
</evidence>